<evidence type="ECO:0000313" key="1">
    <source>
        <dbReference type="EMBL" id="KAK8372180.1"/>
    </source>
</evidence>
<name>A0AAW0SBF5_SCYPA</name>
<dbReference type="EMBL" id="JARAKH010003593">
    <property type="protein sequence ID" value="KAK8372180.1"/>
    <property type="molecule type" value="Genomic_DNA"/>
</dbReference>
<sequence>EALRGDMGWSTFRERLTKATLRYKIRLERMDDARIARKVYLWNESGSKWRKRCMRMTDRNGLQVVWAIRMAGRNQNEREWV</sequence>
<dbReference type="AlphaFoldDB" id="A0AAW0SBF5"/>
<reference evidence="1 2" key="1">
    <citation type="submission" date="2023-03" db="EMBL/GenBank/DDBJ databases">
        <title>High-quality genome of Scylla paramamosain provides insights in environmental adaptation.</title>
        <authorList>
            <person name="Zhang L."/>
        </authorList>
    </citation>
    <scope>NUCLEOTIDE SEQUENCE [LARGE SCALE GENOMIC DNA]</scope>
    <source>
        <strain evidence="1">LZ_2023a</strain>
        <tissue evidence="1">Muscle</tissue>
    </source>
</reference>
<feature type="non-terminal residue" evidence="1">
    <location>
        <position position="1"/>
    </location>
</feature>
<accession>A0AAW0SBF5</accession>
<gene>
    <name evidence="1" type="ORF">O3P69_013569</name>
</gene>
<evidence type="ECO:0000313" key="2">
    <source>
        <dbReference type="Proteomes" id="UP001487740"/>
    </source>
</evidence>
<comment type="caution">
    <text evidence="1">The sequence shown here is derived from an EMBL/GenBank/DDBJ whole genome shotgun (WGS) entry which is preliminary data.</text>
</comment>
<organism evidence="1 2">
    <name type="scientific">Scylla paramamosain</name>
    <name type="common">Mud crab</name>
    <dbReference type="NCBI Taxonomy" id="85552"/>
    <lineage>
        <taxon>Eukaryota</taxon>
        <taxon>Metazoa</taxon>
        <taxon>Ecdysozoa</taxon>
        <taxon>Arthropoda</taxon>
        <taxon>Crustacea</taxon>
        <taxon>Multicrustacea</taxon>
        <taxon>Malacostraca</taxon>
        <taxon>Eumalacostraca</taxon>
        <taxon>Eucarida</taxon>
        <taxon>Decapoda</taxon>
        <taxon>Pleocyemata</taxon>
        <taxon>Brachyura</taxon>
        <taxon>Eubrachyura</taxon>
        <taxon>Portunoidea</taxon>
        <taxon>Portunidae</taxon>
        <taxon>Portuninae</taxon>
        <taxon>Scylla</taxon>
    </lineage>
</organism>
<proteinExistence type="predicted"/>
<keyword evidence="2" id="KW-1185">Reference proteome</keyword>
<dbReference type="Proteomes" id="UP001487740">
    <property type="component" value="Unassembled WGS sequence"/>
</dbReference>
<feature type="non-terminal residue" evidence="1">
    <location>
        <position position="81"/>
    </location>
</feature>
<protein>
    <submittedName>
        <fullName evidence="1">Uncharacterized protein</fullName>
    </submittedName>
</protein>